<reference evidence="1 2" key="1">
    <citation type="submission" date="2019-03" db="EMBL/GenBank/DDBJ databases">
        <title>Genomic Encyclopedia of Type Strains, Phase IV (KMG-IV): sequencing the most valuable type-strain genomes for metagenomic binning, comparative biology and taxonomic classification.</title>
        <authorList>
            <person name="Goeker M."/>
        </authorList>
    </citation>
    <scope>NUCLEOTIDE SEQUENCE [LARGE SCALE GENOMIC DNA]</scope>
    <source>
        <strain evidence="1 2">DSM 100059</strain>
    </source>
</reference>
<accession>A0A4R8DVQ7</accession>
<dbReference type="InterPro" id="IPR016181">
    <property type="entry name" value="Acyl_CoA_acyltransferase"/>
</dbReference>
<name>A0A4R8DVQ7_9BACT</name>
<proteinExistence type="predicted"/>
<dbReference type="EMBL" id="SODV01000001">
    <property type="protein sequence ID" value="TDX01291.1"/>
    <property type="molecule type" value="Genomic_DNA"/>
</dbReference>
<dbReference type="Proteomes" id="UP000294498">
    <property type="component" value="Unassembled WGS sequence"/>
</dbReference>
<sequence length="177" mass="20466">MLKYKISGPPTQQRPYEARTGKSFETRLRFVIKEEINKTRKKDGWLFNWKTEYLVPGHQVYKLTIENDDEIQGLISIEPIKNQQYIEMHLIEVAPSNFGSGKRFSGVAGNLVAFACKTSFDMGFDGFVAFTAKTKLINHYIQTLGAQPIYNRDRMGIFTPEAKKLVNSYYKSYFDVR</sequence>
<dbReference type="AlphaFoldDB" id="A0A4R8DVQ7"/>
<evidence type="ECO:0000313" key="1">
    <source>
        <dbReference type="EMBL" id="TDX01291.1"/>
    </source>
</evidence>
<organism evidence="1 2">
    <name type="scientific">Dinghuibacter silviterrae</name>
    <dbReference type="NCBI Taxonomy" id="1539049"/>
    <lineage>
        <taxon>Bacteria</taxon>
        <taxon>Pseudomonadati</taxon>
        <taxon>Bacteroidota</taxon>
        <taxon>Chitinophagia</taxon>
        <taxon>Chitinophagales</taxon>
        <taxon>Chitinophagaceae</taxon>
        <taxon>Dinghuibacter</taxon>
    </lineage>
</organism>
<comment type="caution">
    <text evidence="1">The sequence shown here is derived from an EMBL/GenBank/DDBJ whole genome shotgun (WGS) entry which is preliminary data.</text>
</comment>
<keyword evidence="2" id="KW-1185">Reference proteome</keyword>
<dbReference type="RefSeq" id="WP_133993697.1">
    <property type="nucleotide sequence ID" value="NZ_SODV01000001.1"/>
</dbReference>
<gene>
    <name evidence="1" type="ORF">EDB95_2324</name>
</gene>
<evidence type="ECO:0008006" key="3">
    <source>
        <dbReference type="Google" id="ProtNLM"/>
    </source>
</evidence>
<protein>
    <recommendedName>
        <fullName evidence="3">N-acetyltransferase domain-containing protein</fullName>
    </recommendedName>
</protein>
<evidence type="ECO:0000313" key="2">
    <source>
        <dbReference type="Proteomes" id="UP000294498"/>
    </source>
</evidence>
<dbReference type="OrthoDB" id="956078at2"/>
<dbReference type="SUPFAM" id="SSF55729">
    <property type="entry name" value="Acyl-CoA N-acyltransferases (Nat)"/>
    <property type="match status" value="1"/>
</dbReference>